<organism evidence="2 3">
    <name type="scientific">Candidatus Caccoplasma intestinavium</name>
    <dbReference type="NCBI Taxonomy" id="2840716"/>
    <lineage>
        <taxon>Bacteria</taxon>
        <taxon>Pseudomonadati</taxon>
        <taxon>Bacteroidota</taxon>
        <taxon>Bacteroidia</taxon>
        <taxon>Bacteroidales</taxon>
        <taxon>Bacteroidaceae</taxon>
        <taxon>Bacteroidaceae incertae sedis</taxon>
        <taxon>Candidatus Caccoplasma</taxon>
    </lineage>
</organism>
<sequence>MEWNTPVSIDLQQGAVTHHHRMMLFGSCFAEHIGTRLGEFHFRVDVNPFGIQYNPLSIAKSLVRLFDRKPFSDEDLFSNGNLWHSFAHHSSFSHIDKALCLQQINRRFLPASTSLGEVDFLILTWGTAWVYTLTGTDTVVANCHKLPASCFDRRRLSVDGMVAVWLPLLERLFATNPRVKLLFTVSPVRHMKDGAHGNQLSKSALLLFTDELCRVYPERCFYFPAYELVMDELRDYRFYDRDMVHPSQQAVDYVWEKFSETYFDEATRSVNREWGRLLQALRHRPLTPDRKTYRQFVVQNILKLEKFREKYTFFDVTDELAAARQLLATLETDEI</sequence>
<dbReference type="InterPro" id="IPR014982">
    <property type="entry name" value="GSCFA"/>
</dbReference>
<comment type="caution">
    <text evidence="2">The sequence shown here is derived from an EMBL/GenBank/DDBJ whole genome shotgun (WGS) entry which is preliminary data.</text>
</comment>
<accession>A0A9D1KCH0</accession>
<name>A0A9D1KCH0_9BACT</name>
<gene>
    <name evidence="2" type="ORF">IAD06_00855</name>
</gene>
<dbReference type="AlphaFoldDB" id="A0A9D1KCH0"/>
<evidence type="ECO:0000259" key="1">
    <source>
        <dbReference type="Pfam" id="PF08885"/>
    </source>
</evidence>
<dbReference type="EMBL" id="DVKT01000006">
    <property type="protein sequence ID" value="HIT38574.1"/>
    <property type="molecule type" value="Genomic_DNA"/>
</dbReference>
<dbReference type="Pfam" id="PF08885">
    <property type="entry name" value="GSCFA"/>
    <property type="match status" value="1"/>
</dbReference>
<reference evidence="2" key="2">
    <citation type="journal article" date="2021" name="PeerJ">
        <title>Extensive microbial diversity within the chicken gut microbiome revealed by metagenomics and culture.</title>
        <authorList>
            <person name="Gilroy R."/>
            <person name="Ravi A."/>
            <person name="Getino M."/>
            <person name="Pursley I."/>
            <person name="Horton D.L."/>
            <person name="Alikhan N.F."/>
            <person name="Baker D."/>
            <person name="Gharbi K."/>
            <person name="Hall N."/>
            <person name="Watson M."/>
            <person name="Adriaenssens E.M."/>
            <person name="Foster-Nyarko E."/>
            <person name="Jarju S."/>
            <person name="Secka A."/>
            <person name="Antonio M."/>
            <person name="Oren A."/>
            <person name="Chaudhuri R.R."/>
            <person name="La Ragione R."/>
            <person name="Hildebrand F."/>
            <person name="Pallen M.J."/>
        </authorList>
    </citation>
    <scope>NUCLEOTIDE SEQUENCE</scope>
    <source>
        <strain evidence="2">21143</strain>
    </source>
</reference>
<evidence type="ECO:0000313" key="2">
    <source>
        <dbReference type="EMBL" id="HIT38574.1"/>
    </source>
</evidence>
<dbReference type="Proteomes" id="UP000886722">
    <property type="component" value="Unassembled WGS sequence"/>
</dbReference>
<proteinExistence type="predicted"/>
<evidence type="ECO:0000313" key="3">
    <source>
        <dbReference type="Proteomes" id="UP000886722"/>
    </source>
</evidence>
<reference evidence="2" key="1">
    <citation type="submission" date="2020-10" db="EMBL/GenBank/DDBJ databases">
        <authorList>
            <person name="Gilroy R."/>
        </authorList>
    </citation>
    <scope>NUCLEOTIDE SEQUENCE</scope>
    <source>
        <strain evidence="2">21143</strain>
    </source>
</reference>
<feature type="domain" description="GSCFA" evidence="1">
    <location>
        <begin position="22"/>
        <end position="258"/>
    </location>
</feature>
<protein>
    <submittedName>
        <fullName evidence="2">GSCFA domain-containing protein</fullName>
    </submittedName>
</protein>